<organism evidence="7 8">
    <name type="scientific">Castellaniella defragrans</name>
    <name type="common">Alcaligenes defragrans</name>
    <dbReference type="NCBI Taxonomy" id="75697"/>
    <lineage>
        <taxon>Bacteria</taxon>
        <taxon>Pseudomonadati</taxon>
        <taxon>Pseudomonadota</taxon>
        <taxon>Betaproteobacteria</taxon>
        <taxon>Burkholderiales</taxon>
        <taxon>Alcaligenaceae</taxon>
        <taxon>Castellaniella</taxon>
    </lineage>
</organism>
<evidence type="ECO:0000256" key="5">
    <source>
        <dbReference type="ARBA" id="ARBA00023136"/>
    </source>
</evidence>
<keyword evidence="5 6" id="KW-0472">Membrane</keyword>
<feature type="transmembrane region" description="Helical" evidence="6">
    <location>
        <begin position="189"/>
        <end position="209"/>
    </location>
</feature>
<dbReference type="PANTHER" id="PTHR30086">
    <property type="entry name" value="ARGININE EXPORTER PROTEIN ARGO"/>
    <property type="match status" value="1"/>
</dbReference>
<evidence type="ECO:0000256" key="6">
    <source>
        <dbReference type="SAM" id="Phobius"/>
    </source>
</evidence>
<keyword evidence="3 6" id="KW-0812">Transmembrane</keyword>
<keyword evidence="4 6" id="KW-1133">Transmembrane helix</keyword>
<evidence type="ECO:0000256" key="1">
    <source>
        <dbReference type="ARBA" id="ARBA00004651"/>
    </source>
</evidence>
<name>A0A7W9TQR0_CASDE</name>
<reference evidence="7 8" key="1">
    <citation type="submission" date="2020-08" db="EMBL/GenBank/DDBJ databases">
        <title>Genomic Encyclopedia of Type Strains, Phase IV (KMG-IV): sequencing the most valuable type-strain genomes for metagenomic binning, comparative biology and taxonomic classification.</title>
        <authorList>
            <person name="Goeker M."/>
        </authorList>
    </citation>
    <scope>NUCLEOTIDE SEQUENCE [LARGE SCALE GENOMIC DNA]</scope>
    <source>
        <strain evidence="7 8">DSM 12141</strain>
    </source>
</reference>
<evidence type="ECO:0000313" key="7">
    <source>
        <dbReference type="EMBL" id="MBB6083822.1"/>
    </source>
</evidence>
<dbReference type="Proteomes" id="UP000541136">
    <property type="component" value="Unassembled WGS sequence"/>
</dbReference>
<feature type="transmembrane region" description="Helical" evidence="6">
    <location>
        <begin position="158"/>
        <end position="177"/>
    </location>
</feature>
<evidence type="ECO:0000256" key="2">
    <source>
        <dbReference type="ARBA" id="ARBA00022475"/>
    </source>
</evidence>
<dbReference type="GO" id="GO:0005886">
    <property type="term" value="C:plasma membrane"/>
    <property type="evidence" value="ECO:0007669"/>
    <property type="project" value="UniProtKB-SubCell"/>
</dbReference>
<dbReference type="Pfam" id="PF01810">
    <property type="entry name" value="LysE"/>
    <property type="match status" value="1"/>
</dbReference>
<keyword evidence="2" id="KW-1003">Cell membrane</keyword>
<dbReference type="PANTHER" id="PTHR30086:SF20">
    <property type="entry name" value="ARGININE EXPORTER PROTEIN ARGO-RELATED"/>
    <property type="match status" value="1"/>
</dbReference>
<evidence type="ECO:0000256" key="4">
    <source>
        <dbReference type="ARBA" id="ARBA00022989"/>
    </source>
</evidence>
<evidence type="ECO:0000313" key="8">
    <source>
        <dbReference type="Proteomes" id="UP000541136"/>
    </source>
</evidence>
<feature type="transmembrane region" description="Helical" evidence="6">
    <location>
        <begin position="118"/>
        <end position="138"/>
    </location>
</feature>
<dbReference type="GO" id="GO:0015171">
    <property type="term" value="F:amino acid transmembrane transporter activity"/>
    <property type="evidence" value="ECO:0007669"/>
    <property type="project" value="TreeGrafter"/>
</dbReference>
<gene>
    <name evidence="7" type="ORF">HNR28_001864</name>
</gene>
<comment type="subcellular location">
    <subcellularLocation>
        <location evidence="1">Cell membrane</location>
        <topology evidence="1">Multi-pass membrane protein</topology>
    </subcellularLocation>
</comment>
<dbReference type="AlphaFoldDB" id="A0A7W9TQR0"/>
<sequence>MMFAAAMPTVSPLVAAWTSGTLTGLGMFAVVGAQSAFILRQGIARAHLSAILLVCALIDACFIFGSVSGLQALTAWLPGLAGAVQWCGVAFLSWYGVQSARRAWRPAAGPRADQAAVSSRRAALLGAVGFTLLNPHFWLDMMVLGSIAHGFADARFGFAAGALTASVLWLAALGLGSRLCAPLFRDPRAWRWLDGGIAAVMFLLAWRLLPL</sequence>
<evidence type="ECO:0000256" key="3">
    <source>
        <dbReference type="ARBA" id="ARBA00022692"/>
    </source>
</evidence>
<proteinExistence type="predicted"/>
<protein>
    <submittedName>
        <fullName evidence="7">L-lysine exporter family protein LysE/ArgO</fullName>
    </submittedName>
</protein>
<feature type="transmembrane region" description="Helical" evidence="6">
    <location>
        <begin position="50"/>
        <end position="70"/>
    </location>
</feature>
<accession>A0A7W9TQR0</accession>
<dbReference type="EMBL" id="JACHIB010000009">
    <property type="protein sequence ID" value="MBB6083822.1"/>
    <property type="molecule type" value="Genomic_DNA"/>
</dbReference>
<feature type="transmembrane region" description="Helical" evidence="6">
    <location>
        <begin position="76"/>
        <end position="97"/>
    </location>
</feature>
<dbReference type="InterPro" id="IPR001123">
    <property type="entry name" value="LeuE-type"/>
</dbReference>
<comment type="caution">
    <text evidence="7">The sequence shown here is derived from an EMBL/GenBank/DDBJ whole genome shotgun (WGS) entry which is preliminary data.</text>
</comment>